<dbReference type="EMBL" id="CP101189">
    <property type="protein sequence ID" value="UYW00156.1"/>
    <property type="molecule type" value="Genomic_DNA"/>
</dbReference>
<dbReference type="RefSeq" id="WP_264398927.1">
    <property type="nucleotide sequence ID" value="NZ_CP101183.1"/>
</dbReference>
<gene>
    <name evidence="2" type="ORF">NL394_23445</name>
</gene>
<name>A0AAX3EQF5_PAEUR</name>
<evidence type="ECO:0000256" key="1">
    <source>
        <dbReference type="SAM" id="MobiDB-lite"/>
    </source>
</evidence>
<keyword evidence="2" id="KW-0614">Plasmid</keyword>
<proteinExistence type="predicted"/>
<protein>
    <submittedName>
        <fullName evidence="2">Uncharacterized protein</fullName>
    </submittedName>
</protein>
<dbReference type="Proteomes" id="UP001163293">
    <property type="component" value="Plasmid unnamed4"/>
</dbReference>
<dbReference type="AlphaFoldDB" id="A0AAX3EQF5"/>
<organism evidence="2 3">
    <name type="scientific">Paenarthrobacter ureafaciens</name>
    <dbReference type="NCBI Taxonomy" id="37931"/>
    <lineage>
        <taxon>Bacteria</taxon>
        <taxon>Bacillati</taxon>
        <taxon>Actinomycetota</taxon>
        <taxon>Actinomycetes</taxon>
        <taxon>Micrococcales</taxon>
        <taxon>Micrococcaceae</taxon>
        <taxon>Paenarthrobacter</taxon>
    </lineage>
</organism>
<keyword evidence="3" id="KW-1185">Reference proteome</keyword>
<reference evidence="2" key="1">
    <citation type="submission" date="2022-07" db="EMBL/GenBank/DDBJ databases">
        <authorList>
            <person name="Wu T."/>
        </authorList>
    </citation>
    <scope>NUCLEOTIDE SEQUENCE</scope>
    <source>
        <strain evidence="2">SD-1</strain>
        <plasmid evidence="2">unnamed4</plasmid>
    </source>
</reference>
<evidence type="ECO:0000313" key="2">
    <source>
        <dbReference type="EMBL" id="UYW00156.1"/>
    </source>
</evidence>
<accession>A0AAX3EQF5</accession>
<evidence type="ECO:0000313" key="3">
    <source>
        <dbReference type="Proteomes" id="UP001163293"/>
    </source>
</evidence>
<feature type="region of interest" description="Disordered" evidence="1">
    <location>
        <begin position="1"/>
        <end position="25"/>
    </location>
</feature>
<sequence length="86" mass="9734">MKSRALAASRYCRKSTPAAPNTRNVTTPRYEAARAALDACWSRRPRVFTPERERFELHELKEARAEVRAAWLEAAALHGINPDVPC</sequence>
<geneLocation type="plasmid" evidence="2 3">
    <name>unnamed4</name>
</geneLocation>